<dbReference type="GeneID" id="90076660"/>
<dbReference type="GO" id="GO:0005634">
    <property type="term" value="C:nucleus"/>
    <property type="evidence" value="ECO:0007669"/>
    <property type="project" value="TreeGrafter"/>
</dbReference>
<protein>
    <submittedName>
        <fullName evidence="2">Transcriptional regulator</fullName>
    </submittedName>
</protein>
<dbReference type="Proteomes" id="UP001360560">
    <property type="component" value="Unassembled WGS sequence"/>
</dbReference>
<evidence type="ECO:0000313" key="3">
    <source>
        <dbReference type="Proteomes" id="UP001360560"/>
    </source>
</evidence>
<accession>A0AAV5QVR7</accession>
<feature type="region of interest" description="Disordered" evidence="1">
    <location>
        <begin position="477"/>
        <end position="502"/>
    </location>
</feature>
<dbReference type="Pfam" id="PF08618">
    <property type="entry name" value="Opi1"/>
    <property type="match status" value="1"/>
</dbReference>
<dbReference type="GO" id="GO:0030968">
    <property type="term" value="P:endoplasmic reticulum unfolded protein response"/>
    <property type="evidence" value="ECO:0007669"/>
    <property type="project" value="TreeGrafter"/>
</dbReference>
<dbReference type="PANTHER" id="PTHR38406">
    <property type="entry name" value="TRANSCRIPTIONAL REPRESSOR OPI1"/>
    <property type="match status" value="1"/>
</dbReference>
<evidence type="ECO:0000256" key="1">
    <source>
        <dbReference type="SAM" id="MobiDB-lite"/>
    </source>
</evidence>
<feature type="region of interest" description="Disordered" evidence="1">
    <location>
        <begin position="268"/>
        <end position="312"/>
    </location>
</feature>
<feature type="compositionally biased region" description="Acidic residues" evidence="1">
    <location>
        <begin position="275"/>
        <end position="286"/>
    </location>
</feature>
<dbReference type="GO" id="GO:0008654">
    <property type="term" value="P:phospholipid biosynthetic process"/>
    <property type="evidence" value="ECO:0007669"/>
    <property type="project" value="TreeGrafter"/>
</dbReference>
<reference evidence="2 3" key="1">
    <citation type="journal article" date="2023" name="Elife">
        <title>Identification of key yeast species and microbe-microbe interactions impacting larval growth of Drosophila in the wild.</title>
        <authorList>
            <person name="Mure A."/>
            <person name="Sugiura Y."/>
            <person name="Maeda R."/>
            <person name="Honda K."/>
            <person name="Sakurai N."/>
            <person name="Takahashi Y."/>
            <person name="Watada M."/>
            <person name="Katoh T."/>
            <person name="Gotoh A."/>
            <person name="Gotoh Y."/>
            <person name="Taniguchi I."/>
            <person name="Nakamura K."/>
            <person name="Hayashi T."/>
            <person name="Katayama T."/>
            <person name="Uemura T."/>
            <person name="Hattori Y."/>
        </authorList>
    </citation>
    <scope>NUCLEOTIDE SEQUENCE [LARGE SCALE GENOMIC DNA]</scope>
    <source>
        <strain evidence="2 3">SC-9</strain>
    </source>
</reference>
<organism evidence="2 3">
    <name type="scientific">Saccharomycopsis crataegensis</name>
    <dbReference type="NCBI Taxonomy" id="43959"/>
    <lineage>
        <taxon>Eukaryota</taxon>
        <taxon>Fungi</taxon>
        <taxon>Dikarya</taxon>
        <taxon>Ascomycota</taxon>
        <taxon>Saccharomycotina</taxon>
        <taxon>Saccharomycetes</taxon>
        <taxon>Saccharomycopsidaceae</taxon>
        <taxon>Saccharomycopsis</taxon>
    </lineage>
</organism>
<proteinExistence type="predicted"/>
<name>A0AAV5QVR7_9ASCO</name>
<dbReference type="PANTHER" id="PTHR38406:SF1">
    <property type="entry name" value="TRANSCRIPTIONAL REPRESSOR OPI1"/>
    <property type="match status" value="1"/>
</dbReference>
<dbReference type="AlphaFoldDB" id="A0AAV5QVR7"/>
<sequence length="529" mass="58446">MSNRTNMSVYQSNLTSVDVSSSTSIAAGSTSNLRKRHLDSSEDIFDDEYDDATNDLNSLETDVEDVPEKSMAHDTENKNIMVAVEALGKLKNSSMDSLGAPLLVTPNGNNKIGATSAANITTVSGLGTTINGNSHANKDGKNYQQKFFNKVSNYYQSSKDYSPTFKVGAEFVEKKAMPIVKRIEQRFPNSSISMIRNNFINNSTMQNQRTFSYIQSQQQKLQNWNLNVSIESKKNLKVLLRILKLANDRLSNGVDNLHHLITEKEKKILAGGGAESDDDDEEEESGFNDRPSLQNSRSSKRQKLGKKKDGMKQVKRDIVVTVKKAVDVISKFAGNSLPEPARDSVRDVLLRLPENLSKALNTDIEEYHTPMSSVPGSPVMTPTTGFPMGTPAACSLSAIPASSLSAVPASPTPSARSNFLKFHSIDPNFTNRKILILAKESLDSFANIIKIFDSNLQKVDNWVDVEKKKEIEKLRNLKGEKENDGVPKKSAGNEAVSTNDISLNEKLATQANEMKNCNEMEEKLEQEKL</sequence>
<gene>
    <name evidence="2" type="ORF">DASC09_060110</name>
</gene>
<evidence type="ECO:0000313" key="2">
    <source>
        <dbReference type="EMBL" id="GMM38672.1"/>
    </source>
</evidence>
<dbReference type="GO" id="GO:0006357">
    <property type="term" value="P:regulation of transcription by RNA polymerase II"/>
    <property type="evidence" value="ECO:0007669"/>
    <property type="project" value="TreeGrafter"/>
</dbReference>
<comment type="caution">
    <text evidence="2">The sequence shown here is derived from an EMBL/GenBank/DDBJ whole genome shotgun (WGS) entry which is preliminary data.</text>
</comment>
<feature type="compositionally biased region" description="Basic and acidic residues" evidence="1">
    <location>
        <begin position="477"/>
        <end position="487"/>
    </location>
</feature>
<dbReference type="EMBL" id="BTFZ01000020">
    <property type="protein sequence ID" value="GMM38672.1"/>
    <property type="molecule type" value="Genomic_DNA"/>
</dbReference>
<dbReference type="RefSeq" id="XP_064855667.1">
    <property type="nucleotide sequence ID" value="XM_064999595.1"/>
</dbReference>
<dbReference type="GO" id="GO:0003714">
    <property type="term" value="F:transcription corepressor activity"/>
    <property type="evidence" value="ECO:0007669"/>
    <property type="project" value="InterPro"/>
</dbReference>
<dbReference type="GO" id="GO:0005783">
    <property type="term" value="C:endoplasmic reticulum"/>
    <property type="evidence" value="ECO:0007669"/>
    <property type="project" value="TreeGrafter"/>
</dbReference>
<keyword evidence="3" id="KW-1185">Reference proteome</keyword>
<dbReference type="InterPro" id="IPR013927">
    <property type="entry name" value="TF_Opi1_Ccg-8"/>
</dbReference>